<keyword evidence="3" id="KW-1185">Reference proteome</keyword>
<dbReference type="InParanoid" id="A0A5C3NTY8"/>
<evidence type="ECO:0000313" key="3">
    <source>
        <dbReference type="Proteomes" id="UP000308197"/>
    </source>
</evidence>
<dbReference type="EMBL" id="ML212023">
    <property type="protein sequence ID" value="TFK79470.1"/>
    <property type="molecule type" value="Genomic_DNA"/>
</dbReference>
<feature type="region of interest" description="Disordered" evidence="1">
    <location>
        <begin position="1"/>
        <end position="59"/>
    </location>
</feature>
<feature type="compositionally biased region" description="Low complexity" evidence="1">
    <location>
        <begin position="115"/>
        <end position="132"/>
    </location>
</feature>
<feature type="compositionally biased region" description="Basic and acidic residues" evidence="1">
    <location>
        <begin position="1"/>
        <end position="12"/>
    </location>
</feature>
<feature type="region of interest" description="Disordered" evidence="1">
    <location>
        <begin position="98"/>
        <end position="210"/>
    </location>
</feature>
<gene>
    <name evidence="2" type="ORF">K466DRAFT_16119</name>
</gene>
<dbReference type="Proteomes" id="UP000308197">
    <property type="component" value="Unassembled WGS sequence"/>
</dbReference>
<feature type="compositionally biased region" description="Low complexity" evidence="1">
    <location>
        <begin position="176"/>
        <end position="193"/>
    </location>
</feature>
<proteinExistence type="predicted"/>
<dbReference type="AlphaFoldDB" id="A0A5C3NTY8"/>
<organism evidence="2 3">
    <name type="scientific">Polyporus arcularius HHB13444</name>
    <dbReference type="NCBI Taxonomy" id="1314778"/>
    <lineage>
        <taxon>Eukaryota</taxon>
        <taxon>Fungi</taxon>
        <taxon>Dikarya</taxon>
        <taxon>Basidiomycota</taxon>
        <taxon>Agaricomycotina</taxon>
        <taxon>Agaricomycetes</taxon>
        <taxon>Polyporales</taxon>
        <taxon>Polyporaceae</taxon>
        <taxon>Polyporus</taxon>
    </lineage>
</organism>
<protein>
    <submittedName>
        <fullName evidence="2">Uncharacterized protein</fullName>
    </submittedName>
</protein>
<reference evidence="2 3" key="1">
    <citation type="journal article" date="2019" name="Nat. Ecol. Evol.">
        <title>Megaphylogeny resolves global patterns of mushroom evolution.</title>
        <authorList>
            <person name="Varga T."/>
            <person name="Krizsan K."/>
            <person name="Foldi C."/>
            <person name="Dima B."/>
            <person name="Sanchez-Garcia M."/>
            <person name="Sanchez-Ramirez S."/>
            <person name="Szollosi G.J."/>
            <person name="Szarkandi J.G."/>
            <person name="Papp V."/>
            <person name="Albert L."/>
            <person name="Andreopoulos W."/>
            <person name="Angelini C."/>
            <person name="Antonin V."/>
            <person name="Barry K.W."/>
            <person name="Bougher N.L."/>
            <person name="Buchanan P."/>
            <person name="Buyck B."/>
            <person name="Bense V."/>
            <person name="Catcheside P."/>
            <person name="Chovatia M."/>
            <person name="Cooper J."/>
            <person name="Damon W."/>
            <person name="Desjardin D."/>
            <person name="Finy P."/>
            <person name="Geml J."/>
            <person name="Haridas S."/>
            <person name="Hughes K."/>
            <person name="Justo A."/>
            <person name="Karasinski D."/>
            <person name="Kautmanova I."/>
            <person name="Kiss B."/>
            <person name="Kocsube S."/>
            <person name="Kotiranta H."/>
            <person name="LaButti K.M."/>
            <person name="Lechner B.E."/>
            <person name="Liimatainen K."/>
            <person name="Lipzen A."/>
            <person name="Lukacs Z."/>
            <person name="Mihaltcheva S."/>
            <person name="Morgado L.N."/>
            <person name="Niskanen T."/>
            <person name="Noordeloos M.E."/>
            <person name="Ohm R.A."/>
            <person name="Ortiz-Santana B."/>
            <person name="Ovrebo C."/>
            <person name="Racz N."/>
            <person name="Riley R."/>
            <person name="Savchenko A."/>
            <person name="Shiryaev A."/>
            <person name="Soop K."/>
            <person name="Spirin V."/>
            <person name="Szebenyi C."/>
            <person name="Tomsovsky M."/>
            <person name="Tulloss R.E."/>
            <person name="Uehling J."/>
            <person name="Grigoriev I.V."/>
            <person name="Vagvolgyi C."/>
            <person name="Papp T."/>
            <person name="Martin F.M."/>
            <person name="Miettinen O."/>
            <person name="Hibbett D.S."/>
            <person name="Nagy L.G."/>
        </authorList>
    </citation>
    <scope>NUCLEOTIDE SEQUENCE [LARGE SCALE GENOMIC DNA]</scope>
    <source>
        <strain evidence="2 3">HHB13444</strain>
    </source>
</reference>
<sequence>MRHLAGRYDLRPRSRVLSRRRPGKRPRSTSRRRDIELTRLLPTASMNSPASSPAVPRRSDDVENRLKIVDFIAFSHVDLRPAPPVCIPCRRHHAHIKKRLESPYPPPEHPGSLPSRARISRAAQARRTSAISPHSALLSHSTSHRTPAAPSRPGRTAPGAVLPRSQNRVSSRFPWPRATHAASRPPAASSRSANGLGHTHRPQGPCTACFRRRTTSPKIPTSRPVPWCHYVISTSEVAVTAARAGARGRSLNVSTSPRVH</sequence>
<name>A0A5C3NTY8_9APHY</name>
<evidence type="ECO:0000313" key="2">
    <source>
        <dbReference type="EMBL" id="TFK79470.1"/>
    </source>
</evidence>
<evidence type="ECO:0000256" key="1">
    <source>
        <dbReference type="SAM" id="MobiDB-lite"/>
    </source>
</evidence>
<accession>A0A5C3NTY8</accession>
<feature type="compositionally biased region" description="Basic residues" evidence="1">
    <location>
        <begin position="13"/>
        <end position="30"/>
    </location>
</feature>